<feature type="region of interest" description="Disordered" evidence="1">
    <location>
        <begin position="11"/>
        <end position="37"/>
    </location>
</feature>
<evidence type="ECO:0000256" key="1">
    <source>
        <dbReference type="SAM" id="MobiDB-lite"/>
    </source>
</evidence>
<dbReference type="STRING" id="436010.A0A166E8B5"/>
<dbReference type="AlphaFoldDB" id="A0A166E8B5"/>
<evidence type="ECO:0000313" key="4">
    <source>
        <dbReference type="EMBL" id="KZP15500.1"/>
    </source>
</evidence>
<dbReference type="EMBL" id="KV417621">
    <property type="protein sequence ID" value="KZP14202.1"/>
    <property type="molecule type" value="Genomic_DNA"/>
</dbReference>
<feature type="domain" description="DUF6699" evidence="2">
    <location>
        <begin position="70"/>
        <end position="201"/>
    </location>
</feature>
<dbReference type="Proteomes" id="UP000076532">
    <property type="component" value="Unassembled WGS sequence"/>
</dbReference>
<protein>
    <recommendedName>
        <fullName evidence="2">DUF6699 domain-containing protein</fullName>
    </recommendedName>
</protein>
<accession>A0A166E8B5</accession>
<keyword evidence="5" id="KW-1185">Reference proteome</keyword>
<evidence type="ECO:0000313" key="3">
    <source>
        <dbReference type="EMBL" id="KZP14202.1"/>
    </source>
</evidence>
<dbReference type="OrthoDB" id="2783256at2759"/>
<sequence>MPGKHVTFAEVNQAYSPPQTPSPSFSVSSLPSSTGPITPPSPFPNAVALPKGAVIPNSLLAFDRGIPQIIFDVSLTTPAVTNTTRPIHLSSAQLADPAVFPPTHTLQIISALPWTLTVTADAQPYVTVLDVLRALYNLLRIPASRAEYNKEPPLSQQAIAKAFHARVERSPATHAEQLGKGLRRVDFLQGRNRFLGLSSTKMGPHVWALNLA</sequence>
<organism evidence="4 5">
    <name type="scientific">Athelia psychrophila</name>
    <dbReference type="NCBI Taxonomy" id="1759441"/>
    <lineage>
        <taxon>Eukaryota</taxon>
        <taxon>Fungi</taxon>
        <taxon>Dikarya</taxon>
        <taxon>Basidiomycota</taxon>
        <taxon>Agaricomycotina</taxon>
        <taxon>Agaricomycetes</taxon>
        <taxon>Agaricomycetidae</taxon>
        <taxon>Atheliales</taxon>
        <taxon>Atheliaceae</taxon>
        <taxon>Athelia</taxon>
    </lineage>
</organism>
<reference evidence="4 5" key="1">
    <citation type="journal article" date="2016" name="Mol. Biol. Evol.">
        <title>Comparative Genomics of Early-Diverging Mushroom-Forming Fungi Provides Insights into the Origins of Lignocellulose Decay Capabilities.</title>
        <authorList>
            <person name="Nagy L.G."/>
            <person name="Riley R."/>
            <person name="Tritt A."/>
            <person name="Adam C."/>
            <person name="Daum C."/>
            <person name="Floudas D."/>
            <person name="Sun H."/>
            <person name="Yadav J.S."/>
            <person name="Pangilinan J."/>
            <person name="Larsson K.H."/>
            <person name="Matsuura K."/>
            <person name="Barry K."/>
            <person name="Labutti K."/>
            <person name="Kuo R."/>
            <person name="Ohm R.A."/>
            <person name="Bhattacharya S.S."/>
            <person name="Shirouzu T."/>
            <person name="Yoshinaga Y."/>
            <person name="Martin F.M."/>
            <person name="Grigoriev I.V."/>
            <person name="Hibbett D.S."/>
        </authorList>
    </citation>
    <scope>NUCLEOTIDE SEQUENCE [LARGE SCALE GENOMIC DNA]</scope>
    <source>
        <strain evidence="4 5">CBS 109695</strain>
    </source>
</reference>
<evidence type="ECO:0000259" key="2">
    <source>
        <dbReference type="Pfam" id="PF20415"/>
    </source>
</evidence>
<name>A0A166E8B5_9AGAM</name>
<dbReference type="EMBL" id="KV417604">
    <property type="protein sequence ID" value="KZP15500.1"/>
    <property type="molecule type" value="Genomic_DNA"/>
</dbReference>
<dbReference type="Pfam" id="PF20415">
    <property type="entry name" value="DUF6699"/>
    <property type="match status" value="1"/>
</dbReference>
<gene>
    <name evidence="4" type="ORF">FIBSPDRAFT_867249</name>
    <name evidence="3" type="ORF">FIBSPDRAFT_868579</name>
</gene>
<feature type="compositionally biased region" description="Low complexity" evidence="1">
    <location>
        <begin position="22"/>
        <end position="36"/>
    </location>
</feature>
<evidence type="ECO:0000313" key="5">
    <source>
        <dbReference type="Proteomes" id="UP000076532"/>
    </source>
</evidence>
<dbReference type="InterPro" id="IPR046522">
    <property type="entry name" value="DUF6699"/>
</dbReference>
<proteinExistence type="predicted"/>